<protein>
    <submittedName>
        <fullName evidence="2">Uncharacterized protein</fullName>
    </submittedName>
</protein>
<name>A0A915HGZ9_ROMCU</name>
<reference evidence="2" key="1">
    <citation type="submission" date="2022-11" db="UniProtKB">
        <authorList>
            <consortium name="WormBaseParasite"/>
        </authorList>
    </citation>
    <scope>IDENTIFICATION</scope>
</reference>
<dbReference type="AlphaFoldDB" id="A0A915HGZ9"/>
<accession>A0A915HGZ9</accession>
<organism evidence="1 2">
    <name type="scientific">Romanomermis culicivorax</name>
    <name type="common">Nematode worm</name>
    <dbReference type="NCBI Taxonomy" id="13658"/>
    <lineage>
        <taxon>Eukaryota</taxon>
        <taxon>Metazoa</taxon>
        <taxon>Ecdysozoa</taxon>
        <taxon>Nematoda</taxon>
        <taxon>Enoplea</taxon>
        <taxon>Dorylaimia</taxon>
        <taxon>Mermithida</taxon>
        <taxon>Mermithoidea</taxon>
        <taxon>Mermithidae</taxon>
        <taxon>Romanomermis</taxon>
    </lineage>
</organism>
<dbReference type="Proteomes" id="UP000887565">
    <property type="component" value="Unplaced"/>
</dbReference>
<proteinExistence type="predicted"/>
<sequence>METLWRQKANCSSTVRLTCYSTPGMRNAIEKLLGAYALSRNDSLVSQMGVDVSFVVENFDSTPTTFSDINQLTKFKNGTFWITDSEFGLHIGQNNDNMVEIPILL</sequence>
<evidence type="ECO:0000313" key="1">
    <source>
        <dbReference type="Proteomes" id="UP000887565"/>
    </source>
</evidence>
<dbReference type="WBParaSite" id="nRc.2.0.1.t00704-RA">
    <property type="protein sequence ID" value="nRc.2.0.1.t00704-RA"/>
    <property type="gene ID" value="nRc.2.0.1.g00704"/>
</dbReference>
<evidence type="ECO:0000313" key="2">
    <source>
        <dbReference type="WBParaSite" id="nRc.2.0.1.t00704-RA"/>
    </source>
</evidence>
<keyword evidence="1" id="KW-1185">Reference proteome</keyword>